<dbReference type="PANTHER" id="PTHR34876">
    <property type="match status" value="1"/>
</dbReference>
<comment type="similarity">
    <text evidence="1">Belongs to the glycosyl hydrolase family 6.</text>
</comment>
<dbReference type="Pfam" id="PF00553">
    <property type="entry name" value="CBM_2"/>
    <property type="match status" value="1"/>
</dbReference>
<reference evidence="5" key="1">
    <citation type="submission" date="2016-06" db="EMBL/GenBank/DDBJ databases">
        <authorList>
            <person name="Varghese N."/>
            <person name="Submissions Spin"/>
        </authorList>
    </citation>
    <scope>NUCLEOTIDE SEQUENCE [LARGE SCALE GENOMIC DNA]</scope>
    <source>
        <strain evidence="5">DSM 44815</strain>
    </source>
</reference>
<keyword evidence="1" id="KW-0378">Hydrolase</keyword>
<evidence type="ECO:0000259" key="3">
    <source>
        <dbReference type="PROSITE" id="PS51173"/>
    </source>
</evidence>
<protein>
    <recommendedName>
        <fullName evidence="1">Glucanase</fullName>
        <ecNumber evidence="1">3.2.1.-</ecNumber>
    </recommendedName>
</protein>
<dbReference type="STRING" id="261654.GA0070611_5150"/>
<dbReference type="InterPro" id="IPR036434">
    <property type="entry name" value="Beta_cellobiohydrolase_sf"/>
</dbReference>
<dbReference type="InterPro" id="IPR016288">
    <property type="entry name" value="Beta_cellobiohydrolase"/>
</dbReference>
<keyword evidence="1" id="KW-0624">Polysaccharide degradation</keyword>
<dbReference type="Proteomes" id="UP000199385">
    <property type="component" value="Chromosome I"/>
</dbReference>
<dbReference type="PRINTS" id="PR00733">
    <property type="entry name" value="GLHYDRLASE6"/>
</dbReference>
<sequence length="468" mass="47367">MATLSSLRRRSAAIGMAAAAGATVAGVCLVAGGASAGTVSGSLYRDPSSAVVRWVAANPGDYRTAAIRDKIASQPQARWFANFNPSTVQSEVSGFVGAANAAQQIPVLSVYEITNRDCGGASAGGAPDLNQYQTWVSNFARGLGNQTVLIILETDSLALQTCLSGSEISARDQAISTATRTIKSANPNAKVYLDGGHSTWNSASETANRLRAAGVQYADGFFTNVSNFNPTSNEANFGRAVISALNGMGISGKRQVIDTSRNGGASGDWCADDNTDRRIGTYPTTSTGDGNIDAYLWVKPPGEADGCRYAAGSFQPDLAYSLANGAPNPPTTAPPTTAAPTTPPPTTAPPTTAPPTTPPPTTAPPTTPPPTGNGCTASVAVNQWNGGFTASVNVTAGSADINGWTVTVTLPGGAAITGTWSAQPSGTSGTVRFTNVSYNGHVGAGQTTNFGFQGTGTGPGTTATCAAA</sequence>
<proteinExistence type="inferred from homology"/>
<dbReference type="PATRIC" id="fig|261654.4.peg.5218"/>
<evidence type="ECO:0000313" key="4">
    <source>
        <dbReference type="EMBL" id="SBT51381.1"/>
    </source>
</evidence>
<dbReference type="InterPro" id="IPR006311">
    <property type="entry name" value="TAT_signal"/>
</dbReference>
<dbReference type="PROSITE" id="PS51173">
    <property type="entry name" value="CBM2"/>
    <property type="match status" value="1"/>
</dbReference>
<dbReference type="Gene3D" id="3.20.20.40">
    <property type="entry name" value="1, 4-beta cellobiohydrolase"/>
    <property type="match status" value="1"/>
</dbReference>
<dbReference type="GO" id="GO:0030247">
    <property type="term" value="F:polysaccharide binding"/>
    <property type="evidence" value="ECO:0007669"/>
    <property type="project" value="UniProtKB-UniRule"/>
</dbReference>
<dbReference type="EC" id="3.2.1.-" evidence="1"/>
<dbReference type="PANTHER" id="PTHR34876:SF4">
    <property type="entry name" value="1,4-BETA-D-GLUCAN CELLOBIOHYDROLASE C-RELATED"/>
    <property type="match status" value="1"/>
</dbReference>
<dbReference type="Pfam" id="PF01341">
    <property type="entry name" value="Glyco_hydro_6"/>
    <property type="match status" value="1"/>
</dbReference>
<dbReference type="SUPFAM" id="SSF49384">
    <property type="entry name" value="Carbohydrate-binding domain"/>
    <property type="match status" value="1"/>
</dbReference>
<gene>
    <name evidence="4" type="ORF">GA0070611_5150</name>
</gene>
<dbReference type="InterPro" id="IPR008965">
    <property type="entry name" value="CBM2/CBM3_carb-bd_dom_sf"/>
</dbReference>
<feature type="region of interest" description="Disordered" evidence="2">
    <location>
        <begin position="259"/>
        <end position="286"/>
    </location>
</feature>
<organism evidence="4 5">
    <name type="scientific">Micromonospora auratinigra</name>
    <dbReference type="NCBI Taxonomy" id="261654"/>
    <lineage>
        <taxon>Bacteria</taxon>
        <taxon>Bacillati</taxon>
        <taxon>Actinomycetota</taxon>
        <taxon>Actinomycetes</taxon>
        <taxon>Micromonosporales</taxon>
        <taxon>Micromonosporaceae</taxon>
        <taxon>Micromonospora</taxon>
    </lineage>
</organism>
<evidence type="ECO:0000256" key="2">
    <source>
        <dbReference type="SAM" id="MobiDB-lite"/>
    </source>
</evidence>
<accession>A0A1A9A5C3</accession>
<keyword evidence="5" id="KW-1185">Reference proteome</keyword>
<keyword evidence="1" id="KW-0119">Carbohydrate metabolism</keyword>
<evidence type="ECO:0000256" key="1">
    <source>
        <dbReference type="RuleBase" id="RU361186"/>
    </source>
</evidence>
<dbReference type="SUPFAM" id="SSF51989">
    <property type="entry name" value="Glycosyl hydrolases family 6, cellulases"/>
    <property type="match status" value="1"/>
</dbReference>
<feature type="compositionally biased region" description="Pro residues" evidence="2">
    <location>
        <begin position="341"/>
        <end position="371"/>
    </location>
</feature>
<dbReference type="InterPro" id="IPR001919">
    <property type="entry name" value="CBD2"/>
</dbReference>
<dbReference type="GO" id="GO:0004553">
    <property type="term" value="F:hydrolase activity, hydrolyzing O-glycosyl compounds"/>
    <property type="evidence" value="ECO:0007669"/>
    <property type="project" value="InterPro"/>
</dbReference>
<feature type="domain" description="CBM2" evidence="3">
    <location>
        <begin position="368"/>
        <end position="468"/>
    </location>
</feature>
<keyword evidence="1" id="KW-0136">Cellulose degradation</keyword>
<dbReference type="PROSITE" id="PS51318">
    <property type="entry name" value="TAT"/>
    <property type="match status" value="1"/>
</dbReference>
<dbReference type="Gene3D" id="2.60.40.290">
    <property type="match status" value="1"/>
</dbReference>
<dbReference type="EMBL" id="LT594323">
    <property type="protein sequence ID" value="SBT51381.1"/>
    <property type="molecule type" value="Genomic_DNA"/>
</dbReference>
<feature type="region of interest" description="Disordered" evidence="2">
    <location>
        <begin position="321"/>
        <end position="376"/>
    </location>
</feature>
<dbReference type="InterPro" id="IPR012291">
    <property type="entry name" value="CBM2_carb-bd_dom_sf"/>
</dbReference>
<evidence type="ECO:0000313" key="5">
    <source>
        <dbReference type="Proteomes" id="UP000199385"/>
    </source>
</evidence>
<name>A0A1A9A5C3_9ACTN</name>
<dbReference type="GO" id="GO:0030245">
    <property type="term" value="P:cellulose catabolic process"/>
    <property type="evidence" value="ECO:0007669"/>
    <property type="project" value="UniProtKB-KW"/>
</dbReference>
<dbReference type="AlphaFoldDB" id="A0A1A9A5C3"/>
<dbReference type="SMART" id="SM00637">
    <property type="entry name" value="CBD_II"/>
    <property type="match status" value="1"/>
</dbReference>
<keyword evidence="1" id="KW-0326">Glycosidase</keyword>